<dbReference type="InterPro" id="IPR049450">
    <property type="entry name" value="ACOT8-like_C"/>
</dbReference>
<dbReference type="Pfam" id="PF13622">
    <property type="entry name" value="4HBT_3"/>
    <property type="match status" value="1"/>
</dbReference>
<accession>A0A417Z7Z1</accession>
<organism evidence="3 4">
    <name type="scientific">Dermacoccus abyssi</name>
    <dbReference type="NCBI Taxonomy" id="322596"/>
    <lineage>
        <taxon>Bacteria</taxon>
        <taxon>Bacillati</taxon>
        <taxon>Actinomycetota</taxon>
        <taxon>Actinomycetes</taxon>
        <taxon>Micrococcales</taxon>
        <taxon>Dermacoccaceae</taxon>
        <taxon>Dermacoccus</taxon>
    </lineage>
</organism>
<evidence type="ECO:0000313" key="3">
    <source>
        <dbReference type="EMBL" id="RHW46752.1"/>
    </source>
</evidence>
<evidence type="ECO:0000313" key="4">
    <source>
        <dbReference type="Proteomes" id="UP000285376"/>
    </source>
</evidence>
<evidence type="ECO:0000259" key="2">
    <source>
        <dbReference type="Pfam" id="PF20789"/>
    </source>
</evidence>
<dbReference type="InterPro" id="IPR042171">
    <property type="entry name" value="Acyl-CoA_hotdog"/>
</dbReference>
<feature type="domain" description="Acyl-CoA thioesterase-like N-terminal HotDog" evidence="1">
    <location>
        <begin position="42"/>
        <end position="123"/>
    </location>
</feature>
<dbReference type="RefSeq" id="WP_118913021.1">
    <property type="nucleotide sequence ID" value="NZ_CBCRVH010000003.1"/>
</dbReference>
<dbReference type="EMBL" id="QWLM01000004">
    <property type="protein sequence ID" value="RHW46752.1"/>
    <property type="molecule type" value="Genomic_DNA"/>
</dbReference>
<dbReference type="AlphaFoldDB" id="A0A417Z7Z1"/>
<dbReference type="Proteomes" id="UP000285376">
    <property type="component" value="Unassembled WGS sequence"/>
</dbReference>
<name>A0A417Z7Z1_9MICO</name>
<dbReference type="Pfam" id="PF20789">
    <property type="entry name" value="4HBT_3C"/>
    <property type="match status" value="1"/>
</dbReference>
<feature type="domain" description="Acyl-CoA thioesterase-like C-terminal" evidence="2">
    <location>
        <begin position="145"/>
        <end position="274"/>
    </location>
</feature>
<comment type="caution">
    <text evidence="3">The sequence shown here is derived from an EMBL/GenBank/DDBJ whole genome shotgun (WGS) entry which is preliminary data.</text>
</comment>
<protein>
    <submittedName>
        <fullName evidence="3">Thioesterase family protein</fullName>
    </submittedName>
</protein>
<gene>
    <name evidence="3" type="ORF">D1832_04850</name>
</gene>
<dbReference type="Gene3D" id="2.40.160.210">
    <property type="entry name" value="Acyl-CoA thioesterase, double hotdog domain"/>
    <property type="match status" value="1"/>
</dbReference>
<reference evidence="3 4" key="1">
    <citation type="submission" date="2018-08" db="EMBL/GenBank/DDBJ databases">
        <title>Whole genome sequence analysis of Dermacoccus abyssi bacteria isolated from Deep Mariana trench Micromonospora spp reveals genes involved in the environmental adaptation and production of secondary metabolites.</title>
        <authorList>
            <person name="Abdel-Mageed W.M."/>
            <person name="Lehri B."/>
            <person name="Nouioui I."/>
            <person name="Goodfellow I."/>
            <person name="Jaspars M."/>
            <person name="Karlyshev A."/>
        </authorList>
    </citation>
    <scope>NUCLEOTIDE SEQUENCE [LARGE SCALE GENOMIC DNA]</scope>
    <source>
        <strain evidence="3 4">MT1.1</strain>
    </source>
</reference>
<sequence>MAASTSPETAEFTPRENVDAYFVPLGEHDGGRLFEPTIHVQGAWNEAEQHLAASAGLIVHEIERHEPREGMQLAKVTFDVYGFIPLRPTHVRVRTIRPGRTIELVEAEFSVDGRLIIVARAWRLSVQDSSPVAGADLEPLPPMNECERVDMGQMWPGGFIRSVERFDAPPGYVPGRNRTWLRTDLPSVLGEEISPTTHFLCVIDGANGIAVRVDPREWMFPNVDLTVHLFRRPDPTATGFDTTVAMGESGLGVTMTTLHDIHGPVGRIAQSLTVREMPSKG</sequence>
<dbReference type="InterPro" id="IPR049449">
    <property type="entry name" value="TesB_ACOT8-like_N"/>
</dbReference>
<evidence type="ECO:0000259" key="1">
    <source>
        <dbReference type="Pfam" id="PF13622"/>
    </source>
</evidence>
<proteinExistence type="predicted"/>